<name>A0A1H2N142_9PSED</name>
<keyword evidence="3" id="KW-0574">Periplasm</keyword>
<protein>
    <submittedName>
        <fullName evidence="8">Uncharacterized conserved protein, heparinase superfamily</fullName>
    </submittedName>
</protein>
<dbReference type="OrthoDB" id="9763014at2"/>
<dbReference type="EMBL" id="LT629802">
    <property type="protein sequence ID" value="SDU99303.1"/>
    <property type="molecule type" value="Genomic_DNA"/>
</dbReference>
<dbReference type="Proteomes" id="UP000198600">
    <property type="component" value="Chromosome I"/>
</dbReference>
<evidence type="ECO:0000259" key="7">
    <source>
        <dbReference type="Pfam" id="PF16889"/>
    </source>
</evidence>
<dbReference type="Pfam" id="PF16889">
    <property type="entry name" value="Hepar_II_III_N"/>
    <property type="match status" value="1"/>
</dbReference>
<keyword evidence="4" id="KW-0456">Lyase</keyword>
<evidence type="ECO:0000256" key="3">
    <source>
        <dbReference type="ARBA" id="ARBA00022764"/>
    </source>
</evidence>
<gene>
    <name evidence="8" type="ORF">SAMN05216202_2808</name>
</gene>
<feature type="region of interest" description="Disordered" evidence="5">
    <location>
        <begin position="375"/>
        <end position="399"/>
    </location>
</feature>
<evidence type="ECO:0000256" key="5">
    <source>
        <dbReference type="SAM" id="MobiDB-lite"/>
    </source>
</evidence>
<dbReference type="RefSeq" id="WP_084378147.1">
    <property type="nucleotide sequence ID" value="NZ_LS483433.1"/>
</dbReference>
<dbReference type="SUPFAM" id="SSF48230">
    <property type="entry name" value="Chondroitin AC/alginate lyase"/>
    <property type="match status" value="1"/>
</dbReference>
<dbReference type="Pfam" id="PF07940">
    <property type="entry name" value="Hepar_II_III_C"/>
    <property type="match status" value="1"/>
</dbReference>
<evidence type="ECO:0000313" key="8">
    <source>
        <dbReference type="EMBL" id="SDU99303.1"/>
    </source>
</evidence>
<keyword evidence="2" id="KW-0732">Signal</keyword>
<feature type="domain" description="Heparin-sulfate lyase N-terminal" evidence="7">
    <location>
        <begin position="160"/>
        <end position="252"/>
    </location>
</feature>
<evidence type="ECO:0000256" key="4">
    <source>
        <dbReference type="ARBA" id="ARBA00023239"/>
    </source>
</evidence>
<accession>A0A1H2N142</accession>
<organism evidence="8 9">
    <name type="scientific">Pseudomonas mucidolens</name>
    <dbReference type="NCBI Taxonomy" id="46679"/>
    <lineage>
        <taxon>Bacteria</taxon>
        <taxon>Pseudomonadati</taxon>
        <taxon>Pseudomonadota</taxon>
        <taxon>Gammaproteobacteria</taxon>
        <taxon>Pseudomonadales</taxon>
        <taxon>Pseudomonadaceae</taxon>
        <taxon>Pseudomonas</taxon>
    </lineage>
</organism>
<dbReference type="PANTHER" id="PTHR39210:SF1">
    <property type="entry name" value="HEPARIN-SULFATE LYASE"/>
    <property type="match status" value="1"/>
</dbReference>
<evidence type="ECO:0000259" key="6">
    <source>
        <dbReference type="Pfam" id="PF07940"/>
    </source>
</evidence>
<keyword evidence="9" id="KW-1185">Reference proteome</keyword>
<dbReference type="PANTHER" id="PTHR39210">
    <property type="entry name" value="HEPARIN-SULFATE LYASE"/>
    <property type="match status" value="1"/>
</dbReference>
<dbReference type="Gene3D" id="1.50.10.100">
    <property type="entry name" value="Chondroitin AC/alginate lyase"/>
    <property type="match status" value="1"/>
</dbReference>
<reference evidence="9" key="1">
    <citation type="submission" date="2016-10" db="EMBL/GenBank/DDBJ databases">
        <authorList>
            <person name="Varghese N."/>
            <person name="Submissions S."/>
        </authorList>
    </citation>
    <scope>NUCLEOTIDE SEQUENCE [LARGE SCALE GENOMIC DNA]</scope>
    <source>
        <strain evidence="9">LMG 2223</strain>
    </source>
</reference>
<sequence>MSLQKISRLVHTVRYLTFRQVAYRLYYRFVRVGLGQFRDITARSWVERWDAPAWSRLSTDDGVGFTFLGVRGGVRDAADWHSGQHSKLWLYNLHYLDDLNAIDIDKTPGLADTLIQNWSHANPPVVGNGWEPYPLSLRIVNLVKWHSRSDSRADVMLGSLASQTDALAQQVEYHILGNHLFANGKALVFAGTYLSGVQADAWLAKGLQILDEEVREQFLQDGGHFELSPMYHATLLWDMCDLVNLARRAQLPALMKRLPVWEPVVARGMAWLRSMLHLDGKISFFNDAAFGIAPDFEHIQGYAALLGIPDAAGDVLPSAFLNTATGYAVVTPSAGVKAILDLAQVGPDYQPGHAHADTLSFELSVFGQRLVVNSGTSQYGEGPERQRQRSTGAHSTVEVAGQNSSEVWAGFRVARRARPSIERFDLAEKFICIQASHDGYRRLQGSPRHQRTWTFADDGLEVVDQLTCNQSVAVSRIYIHPDVTFLPEANGFVADMGEGKKVVVSMQGADQVRIVGSTWHPEFGCSVTNQCIEAVFSSCSLTTHIRWS</sequence>
<dbReference type="GO" id="GO:0016829">
    <property type="term" value="F:lyase activity"/>
    <property type="evidence" value="ECO:0007669"/>
    <property type="project" value="UniProtKB-KW"/>
</dbReference>
<dbReference type="InterPro" id="IPR012480">
    <property type="entry name" value="Hepar_II_III_C"/>
</dbReference>
<feature type="domain" description="Heparinase II/III-like C-terminal" evidence="6">
    <location>
        <begin position="324"/>
        <end position="528"/>
    </location>
</feature>
<dbReference type="Gene3D" id="2.70.98.70">
    <property type="match status" value="1"/>
</dbReference>
<dbReference type="GO" id="GO:0042597">
    <property type="term" value="C:periplasmic space"/>
    <property type="evidence" value="ECO:0007669"/>
    <property type="project" value="UniProtKB-SubCell"/>
</dbReference>
<comment type="subcellular location">
    <subcellularLocation>
        <location evidence="1">Periplasm</location>
    </subcellularLocation>
</comment>
<evidence type="ECO:0000313" key="9">
    <source>
        <dbReference type="Proteomes" id="UP000198600"/>
    </source>
</evidence>
<dbReference type="AlphaFoldDB" id="A0A1H2N142"/>
<evidence type="ECO:0000256" key="2">
    <source>
        <dbReference type="ARBA" id="ARBA00022729"/>
    </source>
</evidence>
<evidence type="ECO:0000256" key="1">
    <source>
        <dbReference type="ARBA" id="ARBA00004418"/>
    </source>
</evidence>
<dbReference type="STRING" id="46679.SAMN05216202_2808"/>
<dbReference type="InterPro" id="IPR031680">
    <property type="entry name" value="Hepar_II_III_N"/>
</dbReference>
<dbReference type="InterPro" id="IPR008929">
    <property type="entry name" value="Chondroitin_lyas"/>
</dbReference>
<proteinExistence type="predicted"/>